<dbReference type="SMART" id="SM00448">
    <property type="entry name" value="REC"/>
    <property type="match status" value="1"/>
</dbReference>
<keyword evidence="4" id="KW-1185">Reference proteome</keyword>
<dbReference type="SUPFAM" id="SSF52172">
    <property type="entry name" value="CheY-like"/>
    <property type="match status" value="1"/>
</dbReference>
<dbReference type="Proteomes" id="UP000033048">
    <property type="component" value="Chromosome"/>
</dbReference>
<dbReference type="CDD" id="cd17534">
    <property type="entry name" value="REC_DC-like"/>
    <property type="match status" value="1"/>
</dbReference>
<proteinExistence type="predicted"/>
<dbReference type="InterPro" id="IPR001789">
    <property type="entry name" value="Sig_transdc_resp-reg_receiver"/>
</dbReference>
<reference evidence="3 4" key="1">
    <citation type="submission" date="2014-07" db="EMBL/GenBank/DDBJ databases">
        <title>Methanogenic archaea and the global carbon cycle.</title>
        <authorList>
            <person name="Henriksen J.R."/>
            <person name="Luke J."/>
            <person name="Reinhart S."/>
            <person name="Benedict M.N."/>
            <person name="Youngblut N.D."/>
            <person name="Metcalf M.E."/>
            <person name="Whitaker R.J."/>
            <person name="Metcalf W.W."/>
        </authorList>
    </citation>
    <scope>NUCLEOTIDE SEQUENCE [LARGE SCALE GENOMIC DNA]</scope>
    <source>
        <strain evidence="3 4">MM1</strain>
    </source>
</reference>
<gene>
    <name evidence="3" type="ORF">MCMEM_0964</name>
</gene>
<protein>
    <submittedName>
        <fullName evidence="3">Response regulator receiver</fullName>
    </submittedName>
</protein>
<sequence length="137" mass="15190">MKEMNILIVEDEMIVAMMIKLKLLDMGYGFAGHATTGEDAIKMVKEVKPDLIIMDIFLKGKMDGIDAASEILKSYVVPIIFLTGDSSKETRTKASIANPVGYLQKPFMDEELEYVIESAFCKAKSPAFKQMAQDISA</sequence>
<dbReference type="PANTHER" id="PTHR43228">
    <property type="entry name" value="TWO-COMPONENT RESPONSE REGULATOR"/>
    <property type="match status" value="1"/>
</dbReference>
<organism evidence="3 4">
    <name type="scientific">Methanococcoides methylutens MM1</name>
    <dbReference type="NCBI Taxonomy" id="1434104"/>
    <lineage>
        <taxon>Archaea</taxon>
        <taxon>Methanobacteriati</taxon>
        <taxon>Methanobacteriota</taxon>
        <taxon>Stenosarchaea group</taxon>
        <taxon>Methanomicrobia</taxon>
        <taxon>Methanosarcinales</taxon>
        <taxon>Methanosarcinaceae</taxon>
        <taxon>Methanococcoides</taxon>
    </lineage>
</organism>
<dbReference type="InterPro" id="IPR052048">
    <property type="entry name" value="ST_Response_Regulator"/>
</dbReference>
<dbReference type="GeneID" id="24893491"/>
<feature type="modified residue" description="4-aspartylphosphate" evidence="1">
    <location>
        <position position="55"/>
    </location>
</feature>
<dbReference type="OrthoDB" id="2830at2157"/>
<dbReference type="InterPro" id="IPR011006">
    <property type="entry name" value="CheY-like_superfamily"/>
</dbReference>
<dbReference type="EMBL" id="CP009518">
    <property type="protein sequence ID" value="AKB85017.1"/>
    <property type="molecule type" value="Genomic_DNA"/>
</dbReference>
<evidence type="ECO:0000313" key="3">
    <source>
        <dbReference type="EMBL" id="AKB85017.1"/>
    </source>
</evidence>
<dbReference type="Pfam" id="PF00072">
    <property type="entry name" value="Response_reg"/>
    <property type="match status" value="1"/>
</dbReference>
<dbReference type="HOGENOM" id="CLU_000445_69_11_2"/>
<dbReference type="RefSeq" id="WP_048205158.1">
    <property type="nucleotide sequence ID" value="NZ_CP009518.1"/>
</dbReference>
<evidence type="ECO:0000259" key="2">
    <source>
        <dbReference type="PROSITE" id="PS50110"/>
    </source>
</evidence>
<dbReference type="AlphaFoldDB" id="A0A0E3SRW3"/>
<dbReference type="PANTHER" id="PTHR43228:SF6">
    <property type="entry name" value="RESPONSE REGULATOR RECEIVER"/>
    <property type="match status" value="1"/>
</dbReference>
<dbReference type="PROSITE" id="PS50110">
    <property type="entry name" value="RESPONSE_REGULATORY"/>
    <property type="match status" value="1"/>
</dbReference>
<accession>A0A0E3SRW3</accession>
<name>A0A0E3SRW3_METMT</name>
<dbReference type="KEGG" id="mmet:MCMEM_0964"/>
<evidence type="ECO:0000256" key="1">
    <source>
        <dbReference type="PROSITE-ProRule" id="PRU00169"/>
    </source>
</evidence>
<evidence type="ECO:0000313" key="4">
    <source>
        <dbReference type="Proteomes" id="UP000033048"/>
    </source>
</evidence>
<dbReference type="STRING" id="1434104.MCMEM_0964"/>
<dbReference type="Gene3D" id="3.40.50.2300">
    <property type="match status" value="1"/>
</dbReference>
<dbReference type="GO" id="GO:0000160">
    <property type="term" value="P:phosphorelay signal transduction system"/>
    <property type="evidence" value="ECO:0007669"/>
    <property type="project" value="InterPro"/>
</dbReference>
<feature type="domain" description="Response regulatory" evidence="2">
    <location>
        <begin position="5"/>
        <end position="120"/>
    </location>
</feature>
<keyword evidence="1" id="KW-0597">Phosphoprotein</keyword>